<organism evidence="1 2">
    <name type="scientific">Portibacter lacus</name>
    <dbReference type="NCBI Taxonomy" id="1099794"/>
    <lineage>
        <taxon>Bacteria</taxon>
        <taxon>Pseudomonadati</taxon>
        <taxon>Bacteroidota</taxon>
        <taxon>Saprospiria</taxon>
        <taxon>Saprospirales</taxon>
        <taxon>Haliscomenobacteraceae</taxon>
        <taxon>Portibacter</taxon>
    </lineage>
</organism>
<comment type="caution">
    <text evidence="1">The sequence shown here is derived from an EMBL/GenBank/DDBJ whole genome shotgun (WGS) entry which is preliminary data.</text>
</comment>
<dbReference type="Proteomes" id="UP001156666">
    <property type="component" value="Unassembled WGS sequence"/>
</dbReference>
<gene>
    <name evidence="1" type="ORF">GCM10007940_17480</name>
</gene>
<dbReference type="InterPro" id="IPR008928">
    <property type="entry name" value="6-hairpin_glycosidase_sf"/>
</dbReference>
<sequence length="421" mass="48151">MKSKLIGLCLLIIFGCESEVVQKESAINTDHLDHLYEEYEVNGEQIGSIWIYCEAPDYHHVTDEDEGYTCVDDVARSLVLYVNLYKESPSKKVEEKIVTLSNFVLNMQAENGYFYNFVFPDKSINKTHQNSVAEANWWSWRAFWALSEVASLDDSVFSELKEEALSSMKRLLPLMMEICANKEEVFTTEGIVTPTCVKDIGGDQLALLMIGLSNFYELEPSEELKQKLEEFGGILEGLQLGDEEEFPYFASMSWQNIWHAWGNSQAYAMLKVGRLLENETMIKAGQREVEYFIPHYLKEKPSFFKLAKSEDGYEVMETEAFPQIAYNLRPMIYAALEAYEVNKNPSYKKIAIDLGNWYLGDNQANQQMYDPKTGITFDGIISMTEVNKNSGAESTIEALLALQAISKYPEIWNEVKMNLTN</sequence>
<dbReference type="EMBL" id="BSOH01000010">
    <property type="protein sequence ID" value="GLR17133.1"/>
    <property type="molecule type" value="Genomic_DNA"/>
</dbReference>
<reference evidence="1" key="1">
    <citation type="journal article" date="2014" name="Int. J. Syst. Evol. Microbiol.">
        <title>Complete genome sequence of Corynebacterium casei LMG S-19264T (=DSM 44701T), isolated from a smear-ripened cheese.</title>
        <authorList>
            <consortium name="US DOE Joint Genome Institute (JGI-PGF)"/>
            <person name="Walter F."/>
            <person name="Albersmeier A."/>
            <person name="Kalinowski J."/>
            <person name="Ruckert C."/>
        </authorList>
    </citation>
    <scope>NUCLEOTIDE SEQUENCE</scope>
    <source>
        <strain evidence="1">NBRC 108769</strain>
    </source>
</reference>
<dbReference type="PROSITE" id="PS51257">
    <property type="entry name" value="PROKAR_LIPOPROTEIN"/>
    <property type="match status" value="1"/>
</dbReference>
<dbReference type="GO" id="GO:0005975">
    <property type="term" value="P:carbohydrate metabolic process"/>
    <property type="evidence" value="ECO:0007669"/>
    <property type="project" value="InterPro"/>
</dbReference>
<proteinExistence type="predicted"/>
<evidence type="ECO:0000313" key="2">
    <source>
        <dbReference type="Proteomes" id="UP001156666"/>
    </source>
</evidence>
<dbReference type="SUPFAM" id="SSF48208">
    <property type="entry name" value="Six-hairpin glycosidases"/>
    <property type="match status" value="1"/>
</dbReference>
<dbReference type="AlphaFoldDB" id="A0AA37SS35"/>
<accession>A0AA37SS35</accession>
<evidence type="ECO:0000313" key="1">
    <source>
        <dbReference type="EMBL" id="GLR17133.1"/>
    </source>
</evidence>
<name>A0AA37SS35_9BACT</name>
<reference evidence="1" key="2">
    <citation type="submission" date="2023-01" db="EMBL/GenBank/DDBJ databases">
        <title>Draft genome sequence of Portibacter lacus strain NBRC 108769.</title>
        <authorList>
            <person name="Sun Q."/>
            <person name="Mori K."/>
        </authorList>
    </citation>
    <scope>NUCLEOTIDE SEQUENCE</scope>
    <source>
        <strain evidence="1">NBRC 108769</strain>
    </source>
</reference>
<keyword evidence="2" id="KW-1185">Reference proteome</keyword>
<dbReference type="RefSeq" id="WP_235293993.1">
    <property type="nucleotide sequence ID" value="NZ_BSOH01000010.1"/>
</dbReference>
<protein>
    <submittedName>
        <fullName evidence="1">Uncharacterized protein</fullName>
    </submittedName>
</protein>